<keyword evidence="2" id="KW-1185">Reference proteome</keyword>
<name>A0ABQ6N7M3_9STRA</name>
<comment type="caution">
    <text evidence="1">The sequence shown here is derived from an EMBL/GenBank/DDBJ whole genome shotgun (WGS) entry which is preliminary data.</text>
</comment>
<organism evidence="1 2">
    <name type="scientific">Tetraparma gracilis</name>
    <dbReference type="NCBI Taxonomy" id="2962635"/>
    <lineage>
        <taxon>Eukaryota</taxon>
        <taxon>Sar</taxon>
        <taxon>Stramenopiles</taxon>
        <taxon>Ochrophyta</taxon>
        <taxon>Bolidophyceae</taxon>
        <taxon>Parmales</taxon>
        <taxon>Triparmaceae</taxon>
        <taxon>Tetraparma</taxon>
    </lineage>
</organism>
<gene>
    <name evidence="1" type="ORF">TeGR_g6056</name>
</gene>
<reference evidence="1 2" key="1">
    <citation type="journal article" date="2023" name="Commun. Biol.">
        <title>Genome analysis of Parmales, the sister group of diatoms, reveals the evolutionary specialization of diatoms from phago-mixotrophs to photoautotrophs.</title>
        <authorList>
            <person name="Ban H."/>
            <person name="Sato S."/>
            <person name="Yoshikawa S."/>
            <person name="Yamada K."/>
            <person name="Nakamura Y."/>
            <person name="Ichinomiya M."/>
            <person name="Sato N."/>
            <person name="Blanc-Mathieu R."/>
            <person name="Endo H."/>
            <person name="Kuwata A."/>
            <person name="Ogata H."/>
        </authorList>
    </citation>
    <scope>NUCLEOTIDE SEQUENCE [LARGE SCALE GENOMIC DNA]</scope>
</reference>
<evidence type="ECO:0000313" key="2">
    <source>
        <dbReference type="Proteomes" id="UP001165060"/>
    </source>
</evidence>
<sequence length="404" mass="43455">MGHLATDTLRLLPAAKNVGGNYGLEKDSYAFEIGSRGTTLVFTGCHPQNLLKTWTGNAVAFAGDWDDTLHRIMHYTGGNKHADTCTMKQFVEHSKAFAWTETALDLAIAVRGRELNKVRRAIHFDDLPRGLQQALETENIMSHADCAAHTLYKEGAGGKFPSAAALLLKIYNKRSTDNRVALLTQVEGVPDIELKGMSASASFLAGFNSAFFQDIVDAAAALNLTRDAKKAFNAKVVAGLKKVTADRKKFASQASKGGKKGGKARTSQYTKEQDAFILALVDKSEATTWPKRAVAFKSAFPDFSIKVTGDGLSKRYKAQLDPRLFKNKAGIVDLSEDAHKLIRAAVEAAAEATGSELPEAASLVKAAKPASLVTALNTTEETFSLSLVVSYIKTLRNEAGGDVA</sequence>
<proteinExistence type="predicted"/>
<dbReference type="Proteomes" id="UP001165060">
    <property type="component" value="Unassembled WGS sequence"/>
</dbReference>
<protein>
    <submittedName>
        <fullName evidence="1">Uncharacterized protein</fullName>
    </submittedName>
</protein>
<dbReference type="EMBL" id="BRYB01001054">
    <property type="protein sequence ID" value="GMI42219.1"/>
    <property type="molecule type" value="Genomic_DNA"/>
</dbReference>
<accession>A0ABQ6N7M3</accession>
<evidence type="ECO:0000313" key="1">
    <source>
        <dbReference type="EMBL" id="GMI42219.1"/>
    </source>
</evidence>